<evidence type="ECO:0000256" key="1">
    <source>
        <dbReference type="SAM" id="MobiDB-lite"/>
    </source>
</evidence>
<feature type="region of interest" description="Disordered" evidence="1">
    <location>
        <begin position="1"/>
        <end position="21"/>
    </location>
</feature>
<feature type="compositionally biased region" description="Basic and acidic residues" evidence="1">
    <location>
        <begin position="60"/>
        <end position="73"/>
    </location>
</feature>
<protein>
    <submittedName>
        <fullName evidence="2">ChaB family protein</fullName>
    </submittedName>
</protein>
<dbReference type="EMBL" id="BAAAPZ010000019">
    <property type="protein sequence ID" value="GAA2106094.1"/>
    <property type="molecule type" value="Genomic_DNA"/>
</dbReference>
<feature type="compositionally biased region" description="Basic and acidic residues" evidence="1">
    <location>
        <begin position="97"/>
        <end position="132"/>
    </location>
</feature>
<dbReference type="Gene3D" id="1.10.1740.70">
    <property type="entry name" value="ChaB"/>
    <property type="match status" value="1"/>
</dbReference>
<gene>
    <name evidence="2" type="ORF">GCM10009823_31940</name>
</gene>
<name>A0ABN2X6H4_9MICO</name>
<dbReference type="SUPFAM" id="SSF140376">
    <property type="entry name" value="ChaB-like"/>
    <property type="match status" value="1"/>
</dbReference>
<reference evidence="2 3" key="1">
    <citation type="journal article" date="2019" name="Int. J. Syst. Evol. Microbiol.">
        <title>The Global Catalogue of Microorganisms (GCM) 10K type strain sequencing project: providing services to taxonomists for standard genome sequencing and annotation.</title>
        <authorList>
            <consortium name="The Broad Institute Genomics Platform"/>
            <consortium name="The Broad Institute Genome Sequencing Center for Infectious Disease"/>
            <person name="Wu L."/>
            <person name="Ma J."/>
        </authorList>
    </citation>
    <scope>NUCLEOTIDE SEQUENCE [LARGE SCALE GENOMIC DNA]</scope>
    <source>
        <strain evidence="2 3">JCM 15900</strain>
    </source>
</reference>
<dbReference type="Pfam" id="PF06150">
    <property type="entry name" value="ChaB"/>
    <property type="match status" value="1"/>
</dbReference>
<sequence length="140" mass="15625">MPKTTKSGKARKDELPATLQRSDALAQRTFAKAYDSAMDQYGEEDRAHRAAWAALKHTHEKVGDRWRPKDHSGPSDAQAEGGKDTERTTAGGVDANATKEHLLGLARELDISGRSTMNKEELVEALRKENDRRTRKRRTG</sequence>
<dbReference type="RefSeq" id="WP_344338492.1">
    <property type="nucleotide sequence ID" value="NZ_BAAAPZ010000019.1"/>
</dbReference>
<comment type="caution">
    <text evidence="2">The sequence shown here is derived from an EMBL/GenBank/DDBJ whole genome shotgun (WGS) entry which is preliminary data.</text>
</comment>
<accession>A0ABN2X6H4</accession>
<proteinExistence type="predicted"/>
<dbReference type="Proteomes" id="UP001500984">
    <property type="component" value="Unassembled WGS sequence"/>
</dbReference>
<organism evidence="2 3">
    <name type="scientific">Brevibacterium salitolerans</name>
    <dbReference type="NCBI Taxonomy" id="1403566"/>
    <lineage>
        <taxon>Bacteria</taxon>
        <taxon>Bacillati</taxon>
        <taxon>Actinomycetota</taxon>
        <taxon>Actinomycetes</taxon>
        <taxon>Micrococcales</taxon>
        <taxon>Brevibacteriaceae</taxon>
        <taxon>Brevibacterium</taxon>
    </lineage>
</organism>
<feature type="region of interest" description="Disordered" evidence="1">
    <location>
        <begin position="56"/>
        <end position="140"/>
    </location>
</feature>
<evidence type="ECO:0000313" key="2">
    <source>
        <dbReference type="EMBL" id="GAA2106094.1"/>
    </source>
</evidence>
<evidence type="ECO:0000313" key="3">
    <source>
        <dbReference type="Proteomes" id="UP001500984"/>
    </source>
</evidence>
<keyword evidence="3" id="KW-1185">Reference proteome</keyword>
<dbReference type="InterPro" id="IPR009317">
    <property type="entry name" value="ChaB"/>
</dbReference>
<dbReference type="InterPro" id="IPR037205">
    <property type="entry name" value="ChaB_sf"/>
</dbReference>